<protein>
    <submittedName>
        <fullName evidence="1">Uncharacterized protein</fullName>
    </submittedName>
</protein>
<dbReference type="Proteomes" id="UP001476247">
    <property type="component" value="Unassembled WGS sequence"/>
</dbReference>
<accession>A0ABP9XZZ1</accession>
<evidence type="ECO:0000313" key="2">
    <source>
        <dbReference type="Proteomes" id="UP001476247"/>
    </source>
</evidence>
<evidence type="ECO:0000313" key="1">
    <source>
        <dbReference type="EMBL" id="GAA5799853.1"/>
    </source>
</evidence>
<proteinExistence type="predicted"/>
<reference evidence="1 2" key="1">
    <citation type="submission" date="2024-04" db="EMBL/GenBank/DDBJ databases">
        <title>genome sequences of Mucor flavus KT1a and Helicostylum pulchrum KT1b strains isolation_sourced from the surface of a dry-aged beef.</title>
        <authorList>
            <person name="Toyotome T."/>
            <person name="Hosono M."/>
            <person name="Torimaru M."/>
            <person name="Fukuda K."/>
            <person name="Mikami N."/>
        </authorList>
    </citation>
    <scope>NUCLEOTIDE SEQUENCE [LARGE SCALE GENOMIC DNA]</scope>
    <source>
        <strain evidence="1 2">KT1b</strain>
    </source>
</reference>
<comment type="caution">
    <text evidence="1">The sequence shown here is derived from an EMBL/GenBank/DDBJ whole genome shotgun (WGS) entry which is preliminary data.</text>
</comment>
<name>A0ABP9XZZ1_9FUNG</name>
<sequence length="74" mass="8335">MMHIRQNILITPFETIRIWSLSKKCILLSSIKAKEQHIMAFSKSGSKGGAAAENEIENNKLTTAYSEENRVVNI</sequence>
<keyword evidence="2" id="KW-1185">Reference proteome</keyword>
<organism evidence="1 2">
    <name type="scientific">Helicostylum pulchrum</name>
    <dbReference type="NCBI Taxonomy" id="562976"/>
    <lineage>
        <taxon>Eukaryota</taxon>
        <taxon>Fungi</taxon>
        <taxon>Fungi incertae sedis</taxon>
        <taxon>Mucoromycota</taxon>
        <taxon>Mucoromycotina</taxon>
        <taxon>Mucoromycetes</taxon>
        <taxon>Mucorales</taxon>
        <taxon>Mucorineae</taxon>
        <taxon>Mucoraceae</taxon>
        <taxon>Helicostylum</taxon>
    </lineage>
</organism>
<gene>
    <name evidence="1" type="ORF">HPULCUR_005272</name>
</gene>
<dbReference type="EMBL" id="BAABUJ010000014">
    <property type="protein sequence ID" value="GAA5799853.1"/>
    <property type="molecule type" value="Genomic_DNA"/>
</dbReference>